<organism evidence="3 4">
    <name type="scientific">Actinomadura logoneensis</name>
    <dbReference type="NCBI Taxonomy" id="2293572"/>
    <lineage>
        <taxon>Bacteria</taxon>
        <taxon>Bacillati</taxon>
        <taxon>Actinomycetota</taxon>
        <taxon>Actinomycetes</taxon>
        <taxon>Streptosporangiales</taxon>
        <taxon>Thermomonosporaceae</taxon>
        <taxon>Actinomadura</taxon>
    </lineage>
</organism>
<dbReference type="InterPro" id="IPR025330">
    <property type="entry name" value="DUF4236"/>
</dbReference>
<keyword evidence="1" id="KW-0812">Transmembrane</keyword>
<keyword evidence="1" id="KW-0472">Membrane</keyword>
<dbReference type="RefSeq" id="WP_117359429.1">
    <property type="nucleotide sequence ID" value="NZ_QURH01000338.1"/>
</dbReference>
<sequence length="354" mass="38026">MGFYVRTSLKAGPFRFNLSPSGIGVSAGVPGFRVGTGPRGNYVRIGAAGVYYRTTFAGSPGAPRPRPAPMPRVSDVVLADITGASVQELVAAHPSDLVSQLQKASRRVAVWPFVLTVLVLVSLLLGAWGLLTLVLGIPAVVWLSMRDRARRSVVVMYDVNDAPAQRFGMVVETMTALAESHGLWLLPAAGHLHTTHQRKVNAGASTLVERSSAKLTIKGPRELVTNIAVPTLTSGKRSVSFLPDRVLVKDGRDYADLPYRALRVTGSHSRMVESGSPPADGTIVAYTWRFVNVNGTPDRRFNNNRQLPVLLYGRLTLSSATGLHLVWEASRAPAVDRAATALRGLAAVPQRVLT</sequence>
<dbReference type="EMBL" id="QURH01000338">
    <property type="protein sequence ID" value="RFU39435.1"/>
    <property type="molecule type" value="Genomic_DNA"/>
</dbReference>
<feature type="transmembrane region" description="Helical" evidence="1">
    <location>
        <begin position="110"/>
        <end position="143"/>
    </location>
</feature>
<proteinExistence type="predicted"/>
<keyword evidence="4" id="KW-1185">Reference proteome</keyword>
<gene>
    <name evidence="3" type="ORF">DZF91_22460</name>
</gene>
<evidence type="ECO:0000313" key="3">
    <source>
        <dbReference type="EMBL" id="RFU39435.1"/>
    </source>
</evidence>
<dbReference type="AlphaFoldDB" id="A0A372JHD9"/>
<reference evidence="3 4" key="1">
    <citation type="submission" date="2018-08" db="EMBL/GenBank/DDBJ databases">
        <title>Actinomadura jelena sp. nov., a novel Actinomycete isolated from soil in Chad.</title>
        <authorList>
            <person name="Shi L."/>
        </authorList>
    </citation>
    <scope>NUCLEOTIDE SEQUENCE [LARGE SCALE GENOMIC DNA]</scope>
    <source>
        <strain evidence="3 4">NEAU-G17</strain>
    </source>
</reference>
<evidence type="ECO:0000313" key="4">
    <source>
        <dbReference type="Proteomes" id="UP000261811"/>
    </source>
</evidence>
<protein>
    <submittedName>
        <fullName evidence="3">DUF4236 domain-containing protein</fullName>
    </submittedName>
</protein>
<name>A0A372JHD9_9ACTN</name>
<dbReference type="OrthoDB" id="5111285at2"/>
<keyword evidence="1" id="KW-1133">Transmembrane helix</keyword>
<dbReference type="Proteomes" id="UP000261811">
    <property type="component" value="Unassembled WGS sequence"/>
</dbReference>
<evidence type="ECO:0000259" key="2">
    <source>
        <dbReference type="Pfam" id="PF14020"/>
    </source>
</evidence>
<evidence type="ECO:0000256" key="1">
    <source>
        <dbReference type="SAM" id="Phobius"/>
    </source>
</evidence>
<comment type="caution">
    <text evidence="3">The sequence shown here is derived from an EMBL/GenBank/DDBJ whole genome shotgun (WGS) entry which is preliminary data.</text>
</comment>
<accession>A0A372JHD9</accession>
<dbReference type="Pfam" id="PF14020">
    <property type="entry name" value="DUF4236"/>
    <property type="match status" value="1"/>
</dbReference>
<feature type="domain" description="DUF4236" evidence="2">
    <location>
        <begin position="3"/>
        <end position="53"/>
    </location>
</feature>